<evidence type="ECO:0000313" key="2">
    <source>
        <dbReference type="EMBL" id="CAI2168492.1"/>
    </source>
</evidence>
<comment type="caution">
    <text evidence="2">The sequence shown here is derived from an EMBL/GenBank/DDBJ whole genome shotgun (WGS) entry which is preliminary data.</text>
</comment>
<gene>
    <name evidence="2" type="ORF">FWILDA_LOCUS3608</name>
</gene>
<protein>
    <submittedName>
        <fullName evidence="2">5055_t:CDS:1</fullName>
    </submittedName>
</protein>
<evidence type="ECO:0000313" key="3">
    <source>
        <dbReference type="Proteomes" id="UP001153678"/>
    </source>
</evidence>
<organism evidence="2 3">
    <name type="scientific">Funneliformis geosporum</name>
    <dbReference type="NCBI Taxonomy" id="1117311"/>
    <lineage>
        <taxon>Eukaryota</taxon>
        <taxon>Fungi</taxon>
        <taxon>Fungi incertae sedis</taxon>
        <taxon>Mucoromycota</taxon>
        <taxon>Glomeromycotina</taxon>
        <taxon>Glomeromycetes</taxon>
        <taxon>Glomerales</taxon>
        <taxon>Glomeraceae</taxon>
        <taxon>Funneliformis</taxon>
    </lineage>
</organism>
<dbReference type="OrthoDB" id="1077582at2759"/>
<name>A0A9W4SGA5_9GLOM</name>
<proteinExistence type="predicted"/>
<accession>A0A9W4SGA5</accession>
<reference evidence="2" key="1">
    <citation type="submission" date="2022-08" db="EMBL/GenBank/DDBJ databases">
        <authorList>
            <person name="Kallberg Y."/>
            <person name="Tangrot J."/>
            <person name="Rosling A."/>
        </authorList>
    </citation>
    <scope>NUCLEOTIDE SEQUENCE</scope>
    <source>
        <strain evidence="2">Wild A</strain>
    </source>
</reference>
<keyword evidence="1" id="KW-0472">Membrane</keyword>
<feature type="transmembrane region" description="Helical" evidence="1">
    <location>
        <begin position="64"/>
        <end position="84"/>
    </location>
</feature>
<keyword evidence="1" id="KW-1133">Transmembrane helix</keyword>
<dbReference type="AlphaFoldDB" id="A0A9W4SGA5"/>
<feature type="transmembrane region" description="Helical" evidence="1">
    <location>
        <begin position="32"/>
        <end position="52"/>
    </location>
</feature>
<keyword evidence="1" id="KW-0812">Transmembrane</keyword>
<evidence type="ECO:0000256" key="1">
    <source>
        <dbReference type="SAM" id="Phobius"/>
    </source>
</evidence>
<dbReference type="Proteomes" id="UP001153678">
    <property type="component" value="Unassembled WGS sequence"/>
</dbReference>
<sequence>MASSSHEFWSARWQLMLNESFKELGFLPVKNVFADILSAYAVSALLYKYLIIEQFDLWTVIQKLKALKIVLLLILNLSVLPVFIEPLR</sequence>
<dbReference type="EMBL" id="CAMKVN010000491">
    <property type="protein sequence ID" value="CAI2168492.1"/>
    <property type="molecule type" value="Genomic_DNA"/>
</dbReference>
<keyword evidence="3" id="KW-1185">Reference proteome</keyword>